<evidence type="ECO:0000313" key="3">
    <source>
        <dbReference type="EMBL" id="ATB40102.1"/>
    </source>
</evidence>
<evidence type="ECO:0000256" key="1">
    <source>
        <dbReference type="SAM" id="SignalP"/>
    </source>
</evidence>
<dbReference type="EMBL" id="CP022098">
    <property type="protein sequence ID" value="ATB40102.1"/>
    <property type="molecule type" value="Genomic_DNA"/>
</dbReference>
<dbReference type="PROSITE" id="PS51257">
    <property type="entry name" value="PROKAR_LIPOPROTEIN"/>
    <property type="match status" value="1"/>
</dbReference>
<dbReference type="InterPro" id="IPR009030">
    <property type="entry name" value="Growth_fac_rcpt_cys_sf"/>
</dbReference>
<gene>
    <name evidence="3" type="ORF">CYFUS_005550</name>
</gene>
<evidence type="ECO:0000259" key="2">
    <source>
        <dbReference type="PROSITE" id="PS50026"/>
    </source>
</evidence>
<dbReference type="InterPro" id="IPR000742">
    <property type="entry name" value="EGF"/>
</dbReference>
<reference evidence="3 4" key="1">
    <citation type="submission" date="2017-06" db="EMBL/GenBank/DDBJ databases">
        <title>Sequencing and comparative analysis of myxobacterial genomes.</title>
        <authorList>
            <person name="Rupp O."/>
            <person name="Goesmann A."/>
            <person name="Sogaard-Andersen L."/>
        </authorList>
    </citation>
    <scope>NUCLEOTIDE SEQUENCE [LARGE SCALE GENOMIC DNA]</scope>
    <source>
        <strain evidence="3 4">DSM 52655</strain>
    </source>
</reference>
<feature type="signal peptide" evidence="1">
    <location>
        <begin position="1"/>
        <end position="20"/>
    </location>
</feature>
<dbReference type="Gene3D" id="2.10.25.10">
    <property type="entry name" value="Laminin"/>
    <property type="match status" value="1"/>
</dbReference>
<keyword evidence="1" id="KW-0732">Signal</keyword>
<dbReference type="SMART" id="SM00181">
    <property type="entry name" value="EGF"/>
    <property type="match status" value="3"/>
</dbReference>
<organism evidence="3 4">
    <name type="scientific">Cystobacter fuscus</name>
    <dbReference type="NCBI Taxonomy" id="43"/>
    <lineage>
        <taxon>Bacteria</taxon>
        <taxon>Pseudomonadati</taxon>
        <taxon>Myxococcota</taxon>
        <taxon>Myxococcia</taxon>
        <taxon>Myxococcales</taxon>
        <taxon>Cystobacterineae</taxon>
        <taxon>Archangiaceae</taxon>
        <taxon>Cystobacter</taxon>
    </lineage>
</organism>
<feature type="chain" id="PRO_5012490518" description="EGF-like domain-containing protein" evidence="1">
    <location>
        <begin position="21"/>
        <end position="618"/>
    </location>
</feature>
<feature type="domain" description="EGF-like" evidence="2">
    <location>
        <begin position="77"/>
        <end position="115"/>
    </location>
</feature>
<dbReference type="AlphaFoldDB" id="A0A250J9F7"/>
<dbReference type="Proteomes" id="UP000217257">
    <property type="component" value="Chromosome"/>
</dbReference>
<dbReference type="Gene3D" id="2.60.120.380">
    <property type="match status" value="4"/>
</dbReference>
<protein>
    <recommendedName>
        <fullName evidence="2">EGF-like domain-containing protein</fullName>
    </recommendedName>
</protein>
<dbReference type="SUPFAM" id="SSF57184">
    <property type="entry name" value="Growth factor receptor domain"/>
    <property type="match status" value="1"/>
</dbReference>
<dbReference type="PROSITE" id="PS50026">
    <property type="entry name" value="EGF_3"/>
    <property type="match status" value="1"/>
</dbReference>
<dbReference type="PROSITE" id="PS01186">
    <property type="entry name" value="EGF_2"/>
    <property type="match status" value="1"/>
</dbReference>
<sequence>MRQSFRFESVSLALCAWAFAVGLISCSGGNNESVQTPCEGVACGPGRCEVSDDRPVCACDPGHHAEGLTCLRDGTPPFDPCAPNPCMHAGRGQCSNVQGRAVCACDPGKVEDGSGQCVSLDACEPNPCTAPHKTNCSVVEGQPVCACVSGYVPQGEACVLSVPDDHGNTPAESSPVIIDAPPTGGAFESTEDVDVFSFQAQAGHIYAFTCNPGGGATDCRVSLSDAAGQVLAVDNNGGTGFIVYEYPTAGTYFFRVSSGQVGTYTYRLEDLGFDDHGDTPSEATPVTPSSTSVGAILHATTDVDVFSFEAAAGHIYELACNTSAFDCDLVLLNALGTVVASDTTHTTYARVRVELNTPGTYFFRIQPGGSTVGAYTYRLQDLGVDDHGDTLATATPITPGTSGVPAQFEVSRDEDWFSFTATAGRLYDFTCSTASIDCDVYLLDATGNVVAADTTSTTVTRVRRKFTTGGTFYYRVVASSGWNVSYTSYTYRLQDLGVDDHGDTLATATPITPSASWVPAQFEVSRDEDWFSFTATAGRLYEFSCSTASIDCDLYLLDSEGKVIVANTTSTSTTRVRWRPTTGGTFYYRVVAASGWNVSYTSYSYQLQDLGEYTVKVQ</sequence>
<dbReference type="KEGG" id="cfus:CYFUS_005550"/>
<accession>A0A250J9F7</accession>
<dbReference type="InterPro" id="IPR007280">
    <property type="entry name" value="Peptidase_C_arc/bac"/>
</dbReference>
<name>A0A250J9F7_9BACT</name>
<proteinExistence type="predicted"/>
<evidence type="ECO:0000313" key="4">
    <source>
        <dbReference type="Proteomes" id="UP000217257"/>
    </source>
</evidence>
<dbReference type="Pfam" id="PF04151">
    <property type="entry name" value="PPC"/>
    <property type="match status" value="1"/>
</dbReference>
<dbReference type="SUPFAM" id="SSF89260">
    <property type="entry name" value="Collagen-binding domain"/>
    <property type="match status" value="4"/>
</dbReference>